<organism evidence="2 3">
    <name type="scientific">Aldrovandia affinis</name>
    <dbReference type="NCBI Taxonomy" id="143900"/>
    <lineage>
        <taxon>Eukaryota</taxon>
        <taxon>Metazoa</taxon>
        <taxon>Chordata</taxon>
        <taxon>Craniata</taxon>
        <taxon>Vertebrata</taxon>
        <taxon>Euteleostomi</taxon>
        <taxon>Actinopterygii</taxon>
        <taxon>Neopterygii</taxon>
        <taxon>Teleostei</taxon>
        <taxon>Notacanthiformes</taxon>
        <taxon>Halosauridae</taxon>
        <taxon>Aldrovandia</taxon>
    </lineage>
</organism>
<feature type="region of interest" description="Disordered" evidence="1">
    <location>
        <begin position="43"/>
        <end position="99"/>
    </location>
</feature>
<keyword evidence="3" id="KW-1185">Reference proteome</keyword>
<gene>
    <name evidence="2" type="ORF">AAFF_G00328810</name>
</gene>
<accession>A0AAD7SLQ5</accession>
<comment type="caution">
    <text evidence="2">The sequence shown here is derived from an EMBL/GenBank/DDBJ whole genome shotgun (WGS) entry which is preliminary data.</text>
</comment>
<protein>
    <submittedName>
        <fullName evidence="2">Uncharacterized protein</fullName>
    </submittedName>
</protein>
<dbReference type="EMBL" id="JAINUG010000050">
    <property type="protein sequence ID" value="KAJ8404960.1"/>
    <property type="molecule type" value="Genomic_DNA"/>
</dbReference>
<dbReference type="AlphaFoldDB" id="A0AAD7SLQ5"/>
<evidence type="ECO:0000313" key="2">
    <source>
        <dbReference type="EMBL" id="KAJ8404960.1"/>
    </source>
</evidence>
<sequence>MEGSTVSRDSGPLEALLHLSLPWQSRDSGQTKKQKIIIKNPPFGLVSGREEEDGFEPGVSRADGNTDGARGPGHGAAGAWRSRGAARKERSPTGNGGGG</sequence>
<evidence type="ECO:0000256" key="1">
    <source>
        <dbReference type="SAM" id="MobiDB-lite"/>
    </source>
</evidence>
<reference evidence="2" key="1">
    <citation type="journal article" date="2023" name="Science">
        <title>Genome structures resolve the early diversification of teleost fishes.</title>
        <authorList>
            <person name="Parey E."/>
            <person name="Louis A."/>
            <person name="Montfort J."/>
            <person name="Bouchez O."/>
            <person name="Roques C."/>
            <person name="Iampietro C."/>
            <person name="Lluch J."/>
            <person name="Castinel A."/>
            <person name="Donnadieu C."/>
            <person name="Desvignes T."/>
            <person name="Floi Bucao C."/>
            <person name="Jouanno E."/>
            <person name="Wen M."/>
            <person name="Mejri S."/>
            <person name="Dirks R."/>
            <person name="Jansen H."/>
            <person name="Henkel C."/>
            <person name="Chen W.J."/>
            <person name="Zahm M."/>
            <person name="Cabau C."/>
            <person name="Klopp C."/>
            <person name="Thompson A.W."/>
            <person name="Robinson-Rechavi M."/>
            <person name="Braasch I."/>
            <person name="Lecointre G."/>
            <person name="Bobe J."/>
            <person name="Postlethwait J.H."/>
            <person name="Berthelot C."/>
            <person name="Roest Crollius H."/>
            <person name="Guiguen Y."/>
        </authorList>
    </citation>
    <scope>NUCLEOTIDE SEQUENCE</scope>
    <source>
        <strain evidence="2">NC1722</strain>
    </source>
</reference>
<proteinExistence type="predicted"/>
<dbReference type="Proteomes" id="UP001221898">
    <property type="component" value="Unassembled WGS sequence"/>
</dbReference>
<evidence type="ECO:0000313" key="3">
    <source>
        <dbReference type="Proteomes" id="UP001221898"/>
    </source>
</evidence>
<name>A0AAD7SLQ5_9TELE</name>